<gene>
    <name evidence="1" type="ORF">AWJ14_07555</name>
</gene>
<protein>
    <submittedName>
        <fullName evidence="1">LPS biosynthesis protein</fullName>
    </submittedName>
</protein>
<organism evidence="1 2">
    <name type="scientific">Hoeflea olei</name>
    <dbReference type="NCBI Taxonomy" id="1480615"/>
    <lineage>
        <taxon>Bacteria</taxon>
        <taxon>Pseudomonadati</taxon>
        <taxon>Pseudomonadota</taxon>
        <taxon>Alphaproteobacteria</taxon>
        <taxon>Hyphomicrobiales</taxon>
        <taxon>Rhizobiaceae</taxon>
        <taxon>Hoeflea</taxon>
    </lineage>
</organism>
<dbReference type="STRING" id="1480615.AWJ14_07555"/>
<sequence length="442" mass="51889">MSFIHSDPRKDKLDLAKYAPSQDNPETYYGLPQNVAFCSRCVISNQRPNSTVEHKHTKDSKKQTINFDSEGVCDACRMAERKHGDIDWEERRRELQALCDKYRSRNGHYDCLVPGSGGKDSFYQSWMLKYEFGMNPLTVTWAPHVYTEWGWRNFQRWIHSGFDNYLLTPNGRVKRLITRLAVENLFHPFQPFIFGQKSYAPKMAARMDIPLIFYGENEAEYGNPIADNTSAKRDFSYFSNSADSEIFLGGTSIQSLLEDYKVRPVDLDVYRPSNPEELIRKGIEVHYLGYYLKWHPQAAYYFAVEHGGFEASPERTPGTYSKYNSIDDRIDDLHYYTTFIKFGIGRTTYDAAQEIRSEDIEREEGVALVRRYDGEFPERFADELMEYLSLPEKEFPDASRQFEAPVMDRDYFDALANRFRSPHLWTYENGEWKLRRRVFDEN</sequence>
<dbReference type="NCBIfam" id="TIGR03573">
    <property type="entry name" value="WbuX"/>
    <property type="match status" value="1"/>
</dbReference>
<dbReference type="AlphaFoldDB" id="A0A1C1YU21"/>
<reference evidence="1 2" key="1">
    <citation type="submission" date="2015-12" db="EMBL/GenBank/DDBJ databases">
        <authorList>
            <person name="Shamseldin A."/>
            <person name="Moawad H."/>
            <person name="Abd El-Rahim W.M."/>
            <person name="Sadowsky M.J."/>
        </authorList>
    </citation>
    <scope>NUCLEOTIDE SEQUENCE [LARGE SCALE GENOMIC DNA]</scope>
    <source>
        <strain evidence="1 2">JC234</strain>
    </source>
</reference>
<name>A0A1C1YU21_9HYPH</name>
<dbReference type="EMBL" id="LQZT01000023">
    <property type="protein sequence ID" value="OCW57002.1"/>
    <property type="molecule type" value="Genomic_DNA"/>
</dbReference>
<dbReference type="InterPro" id="IPR020022">
    <property type="entry name" value="N-acetyl_sugar_amidoTrfase"/>
</dbReference>
<evidence type="ECO:0000313" key="1">
    <source>
        <dbReference type="EMBL" id="OCW57002.1"/>
    </source>
</evidence>
<comment type="caution">
    <text evidence="1">The sequence shown here is derived from an EMBL/GenBank/DDBJ whole genome shotgun (WGS) entry which is preliminary data.</text>
</comment>
<accession>A0A1C1YU21</accession>
<dbReference type="Proteomes" id="UP000094795">
    <property type="component" value="Unassembled WGS sequence"/>
</dbReference>
<evidence type="ECO:0000313" key="2">
    <source>
        <dbReference type="Proteomes" id="UP000094795"/>
    </source>
</evidence>
<proteinExistence type="predicted"/>
<dbReference type="SUPFAM" id="SSF52402">
    <property type="entry name" value="Adenine nucleotide alpha hydrolases-like"/>
    <property type="match status" value="1"/>
</dbReference>
<keyword evidence="2" id="KW-1185">Reference proteome</keyword>
<dbReference type="OrthoDB" id="9765475at2"/>
<dbReference type="RefSeq" id="WP_066180207.1">
    <property type="nucleotide sequence ID" value="NZ_LQZT01000023.1"/>
</dbReference>